<feature type="domain" description="GH64" evidence="3">
    <location>
        <begin position="41"/>
        <end position="416"/>
    </location>
</feature>
<dbReference type="GeneID" id="25977688"/>
<evidence type="ECO:0000313" key="4">
    <source>
        <dbReference type="EMBL" id="EFW98621.1"/>
    </source>
</evidence>
<accession>F0XUG4</accession>
<dbReference type="Proteomes" id="UP000007796">
    <property type="component" value="Unassembled WGS sequence"/>
</dbReference>
<sequence>MSTVDDCIDIQTKDGILKAPSTSSTSTSNTSYTADVEDSSSTASTVQIALKNNTTSENLYVSVTGLDINNDNAVWLLQSDGSSSYYPANPTTDQAVLQADVAIAVGAPGSTRTIMVPQLVGARIWFSQDTPLTFLLNRGSTGAVLVEPSVTNSADPNYTTQWDFCEFSLNTVELFANITYVDFVSIPVALELTSSDGTATQTVEGLPTDGLTTVCEALQAQQRLDCAGWDRLVVQVSSGGTTSFLRALSPNSGIVMDSSLFDGYYQSYVDAVWAMYANSTLTVDTQYTWGTATGQVDADSSTLTFAGIGSFAQPSAADIFSCSSGPFATTTDEMGNLAARLSAAFNRSTLLTDTDQPDGFSASNYYQTSPTNHYARILHATNLDGRGYAFPYDDVTPTNGTDQSGAVSSGSPELLTVYIGGGGTSSTSKTSITSTTTRMAKTRATPVRLREMARPGRQLVGGRRHHRRMVSSPPMEQQQLVPQAVAPFYTSVETEPQYQQPATDLSKIDLEKGDLSYYQAAADTKNKGQPALPGTVPRSRARLLLLLHQVLQCLWGLLCAGLQSAWAVVPRSVALPVGKVWASVAAAPAVKAVASGVISVATSAIVRPLLVRTAVASMLLLLYVAAGVSPLATTVVTALAGKDSAGLLPSNTVATPSK</sequence>
<reference evidence="4 5" key="1">
    <citation type="journal article" date="2011" name="Proc. Natl. Acad. Sci. U.S.A.">
        <title>Genome and transcriptome analyses of the mountain pine beetle-fungal symbiont Grosmannia clavigera, a lodgepole pine pathogen.</title>
        <authorList>
            <person name="DiGuistini S."/>
            <person name="Wang Y."/>
            <person name="Liao N.Y."/>
            <person name="Taylor G."/>
            <person name="Tanguay P."/>
            <person name="Feau N."/>
            <person name="Henrissat B."/>
            <person name="Chan S.K."/>
            <person name="Hesse-Orce U."/>
            <person name="Alamouti S.M."/>
            <person name="Tsui C.K.M."/>
            <person name="Docking R.T."/>
            <person name="Levasseur A."/>
            <person name="Haridas S."/>
            <person name="Robertson G."/>
            <person name="Birol I."/>
            <person name="Holt R.A."/>
            <person name="Marra M.A."/>
            <person name="Hamelin R.C."/>
            <person name="Hirst M."/>
            <person name="Jones S.J.M."/>
            <person name="Bohlmann J."/>
            <person name="Breuil C."/>
        </authorList>
    </citation>
    <scope>NUCLEOTIDE SEQUENCE [LARGE SCALE GENOMIC DNA]</scope>
    <source>
        <strain evidence="5">kw1407 / UAMH 11150</strain>
    </source>
</reference>
<proteinExistence type="predicted"/>
<feature type="region of interest" description="Disordered" evidence="1">
    <location>
        <begin position="420"/>
        <end position="443"/>
    </location>
</feature>
<dbReference type="EMBL" id="GL630006">
    <property type="protein sequence ID" value="EFW98621.1"/>
    <property type="molecule type" value="Genomic_DNA"/>
</dbReference>
<feature type="transmembrane region" description="Helical" evidence="2">
    <location>
        <begin position="580"/>
        <end position="606"/>
    </location>
</feature>
<keyword evidence="5" id="KW-1185">Reference proteome</keyword>
<dbReference type="eggNOG" id="ENOG502R3TN">
    <property type="taxonomic scope" value="Eukaryota"/>
</dbReference>
<dbReference type="STRING" id="655863.F0XUG4"/>
<dbReference type="HOGENOM" id="CLU_415130_0_0_1"/>
<evidence type="ECO:0000256" key="2">
    <source>
        <dbReference type="SAM" id="Phobius"/>
    </source>
</evidence>
<dbReference type="InterPro" id="IPR037398">
    <property type="entry name" value="Glyco_hydro_64_fam"/>
</dbReference>
<dbReference type="AlphaFoldDB" id="F0XUG4"/>
<dbReference type="Pfam" id="PF16483">
    <property type="entry name" value="Glyco_hydro_64"/>
    <property type="match status" value="1"/>
</dbReference>
<feature type="compositionally biased region" description="Low complexity" evidence="1">
    <location>
        <begin position="425"/>
        <end position="443"/>
    </location>
</feature>
<evidence type="ECO:0000259" key="3">
    <source>
        <dbReference type="PROSITE" id="PS52006"/>
    </source>
</evidence>
<dbReference type="Gene3D" id="3.30.920.50">
    <property type="entry name" value="Beta-1,3-glucanase, C-terminal domain"/>
    <property type="match status" value="1"/>
</dbReference>
<feature type="transmembrane region" description="Helical" evidence="2">
    <location>
        <begin position="618"/>
        <end position="640"/>
    </location>
</feature>
<evidence type="ECO:0000313" key="5">
    <source>
        <dbReference type="Proteomes" id="UP000007796"/>
    </source>
</evidence>
<dbReference type="PANTHER" id="PTHR38165:SF1">
    <property type="entry name" value="GLUCANASE B"/>
    <property type="match status" value="1"/>
</dbReference>
<dbReference type="InterPro" id="IPR042517">
    <property type="entry name" value="Glyco_hydro_64_N_2"/>
</dbReference>
<dbReference type="PROSITE" id="PS52006">
    <property type="entry name" value="GH64"/>
    <property type="match status" value="1"/>
</dbReference>
<dbReference type="RefSeq" id="XP_014168104.1">
    <property type="nucleotide sequence ID" value="XM_014312629.1"/>
</dbReference>
<dbReference type="CDD" id="cd09220">
    <property type="entry name" value="GH64-GluB-like"/>
    <property type="match status" value="1"/>
</dbReference>
<feature type="region of interest" description="Disordered" evidence="1">
    <location>
        <begin position="18"/>
        <end position="37"/>
    </location>
</feature>
<dbReference type="PANTHER" id="PTHR38165">
    <property type="match status" value="1"/>
</dbReference>
<protein>
    <submittedName>
        <fullName evidence="4">Glucanase b</fullName>
    </submittedName>
</protein>
<dbReference type="InterPro" id="IPR037176">
    <property type="entry name" value="Osmotin/thaumatin-like_sf"/>
</dbReference>
<name>F0XUG4_GROCL</name>
<dbReference type="OrthoDB" id="5290283at2759"/>
<keyword evidence="2" id="KW-0472">Membrane</keyword>
<feature type="compositionally biased region" description="Low complexity" evidence="1">
    <location>
        <begin position="21"/>
        <end position="33"/>
    </location>
</feature>
<keyword evidence="2" id="KW-1133">Transmembrane helix</keyword>
<dbReference type="InParanoid" id="F0XUG4"/>
<gene>
    <name evidence="4" type="ORF">CMQ_4473</name>
</gene>
<evidence type="ECO:0000256" key="1">
    <source>
        <dbReference type="SAM" id="MobiDB-lite"/>
    </source>
</evidence>
<organism evidence="5">
    <name type="scientific">Grosmannia clavigera (strain kw1407 / UAMH 11150)</name>
    <name type="common">Blue stain fungus</name>
    <name type="synonym">Graphiocladiella clavigera</name>
    <dbReference type="NCBI Taxonomy" id="655863"/>
    <lineage>
        <taxon>Eukaryota</taxon>
        <taxon>Fungi</taxon>
        <taxon>Dikarya</taxon>
        <taxon>Ascomycota</taxon>
        <taxon>Pezizomycotina</taxon>
        <taxon>Sordariomycetes</taxon>
        <taxon>Sordariomycetidae</taxon>
        <taxon>Ophiostomatales</taxon>
        <taxon>Ophiostomataceae</taxon>
        <taxon>Leptographium</taxon>
    </lineage>
</organism>
<dbReference type="Gene3D" id="2.60.110.10">
    <property type="entry name" value="Thaumatin"/>
    <property type="match status" value="1"/>
</dbReference>
<keyword evidence="2" id="KW-0812">Transmembrane</keyword>
<dbReference type="InterPro" id="IPR032477">
    <property type="entry name" value="Glyco_hydro_64"/>
</dbReference>